<dbReference type="Proteomes" id="UP001055219">
    <property type="component" value="Unassembled WGS sequence"/>
</dbReference>
<dbReference type="InterPro" id="IPR049326">
    <property type="entry name" value="Rhodopsin_dom_fungi"/>
</dbReference>
<comment type="subcellular location">
    <subcellularLocation>
        <location evidence="1">Membrane</location>
        <topology evidence="1">Multi-pass membrane protein</topology>
    </subcellularLocation>
</comment>
<evidence type="ECO:0000259" key="8">
    <source>
        <dbReference type="Pfam" id="PF20684"/>
    </source>
</evidence>
<reference evidence="9" key="1">
    <citation type="journal article" date="2021" name="J Fungi (Basel)">
        <title>Genomic and Metabolomic Analyses of the Marine Fungus Emericellopsis cladophorae: Insights into Saltwater Adaptability Mechanisms and Its Biosynthetic Potential.</title>
        <authorList>
            <person name="Goncalves M.F.M."/>
            <person name="Hilario S."/>
            <person name="Van de Peer Y."/>
            <person name="Esteves A.C."/>
            <person name="Alves A."/>
        </authorList>
    </citation>
    <scope>NUCLEOTIDE SEQUENCE</scope>
    <source>
        <strain evidence="9">MUM 19.33</strain>
    </source>
</reference>
<evidence type="ECO:0000256" key="6">
    <source>
        <dbReference type="SAM" id="MobiDB-lite"/>
    </source>
</evidence>
<dbReference type="RefSeq" id="XP_051359384.1">
    <property type="nucleotide sequence ID" value="XM_051509651.1"/>
</dbReference>
<dbReference type="GeneID" id="75831538"/>
<keyword evidence="3 7" id="KW-1133">Transmembrane helix</keyword>
<accession>A0A9P9XVD9</accession>
<dbReference type="EMBL" id="JAGIXG020000066">
    <property type="protein sequence ID" value="KAI6778528.1"/>
    <property type="molecule type" value="Genomic_DNA"/>
</dbReference>
<evidence type="ECO:0000256" key="4">
    <source>
        <dbReference type="ARBA" id="ARBA00023136"/>
    </source>
</evidence>
<dbReference type="InterPro" id="IPR052337">
    <property type="entry name" value="SAT4-like"/>
</dbReference>
<feature type="transmembrane region" description="Helical" evidence="7">
    <location>
        <begin position="141"/>
        <end position="162"/>
    </location>
</feature>
<evidence type="ECO:0000256" key="3">
    <source>
        <dbReference type="ARBA" id="ARBA00022989"/>
    </source>
</evidence>
<gene>
    <name evidence="9" type="ORF">J7T54_005052</name>
</gene>
<sequence length="384" mass="42118">MDHGVMYLEDPVPPVTRDPSLPGHATPLTVVTIVSFSLATVFMAIRLYARQFLVGRLSFDDYVMGLAYACDAVMVGFTLNMLKYGMGKHIWNVPLTDLFPHFNLNNMLAAVFWCAATGFAKGSILLFYLRIFPAKSAHIAVWAAFAFTIAYSFASALVNIFACDPVKGSWDFEAAATAKCINREAFYFAQAGLGIATDVITVVIPLPWLKTLKLPTRQKFYVGIMLTMGAFVCIVSGIRLQSLKVLLSDRDLTRNTVLALMWCVLELNLSVIGGCIPTIKPLLKEFFPRLLGTSLGRSRTGDDIYLQSSRKTGRNADNGPSGVRSFHAGTHSATGRQSDTGSEEFIISKAYGSSTNDGVEEGKITRSYGIEVETTFVKDNNRHS</sequence>
<dbReference type="PANTHER" id="PTHR33048">
    <property type="entry name" value="PTH11-LIKE INTEGRAL MEMBRANE PROTEIN (AFU_ORTHOLOGUE AFUA_5G11245)"/>
    <property type="match status" value="1"/>
</dbReference>
<keyword evidence="10" id="KW-1185">Reference proteome</keyword>
<feature type="domain" description="Rhodopsin" evidence="8">
    <location>
        <begin position="45"/>
        <end position="284"/>
    </location>
</feature>
<feature type="transmembrane region" description="Helical" evidence="7">
    <location>
        <begin position="28"/>
        <end position="49"/>
    </location>
</feature>
<dbReference type="PANTHER" id="PTHR33048:SF47">
    <property type="entry name" value="INTEGRAL MEMBRANE PROTEIN-RELATED"/>
    <property type="match status" value="1"/>
</dbReference>
<dbReference type="OrthoDB" id="444631at2759"/>
<evidence type="ECO:0000256" key="5">
    <source>
        <dbReference type="ARBA" id="ARBA00038359"/>
    </source>
</evidence>
<feature type="transmembrane region" description="Helical" evidence="7">
    <location>
        <begin position="187"/>
        <end position="208"/>
    </location>
</feature>
<evidence type="ECO:0000313" key="10">
    <source>
        <dbReference type="Proteomes" id="UP001055219"/>
    </source>
</evidence>
<feature type="transmembrane region" description="Helical" evidence="7">
    <location>
        <begin position="107"/>
        <end position="129"/>
    </location>
</feature>
<organism evidence="9 10">
    <name type="scientific">Emericellopsis cladophorae</name>
    <dbReference type="NCBI Taxonomy" id="2686198"/>
    <lineage>
        <taxon>Eukaryota</taxon>
        <taxon>Fungi</taxon>
        <taxon>Dikarya</taxon>
        <taxon>Ascomycota</taxon>
        <taxon>Pezizomycotina</taxon>
        <taxon>Sordariomycetes</taxon>
        <taxon>Hypocreomycetidae</taxon>
        <taxon>Hypocreales</taxon>
        <taxon>Bionectriaceae</taxon>
        <taxon>Emericellopsis</taxon>
    </lineage>
</organism>
<evidence type="ECO:0000256" key="2">
    <source>
        <dbReference type="ARBA" id="ARBA00022692"/>
    </source>
</evidence>
<reference evidence="9" key="2">
    <citation type="submission" date="2022-07" db="EMBL/GenBank/DDBJ databases">
        <authorList>
            <person name="Goncalves M.F.M."/>
            <person name="Hilario S."/>
            <person name="Van De Peer Y."/>
            <person name="Esteves A.C."/>
            <person name="Alves A."/>
        </authorList>
    </citation>
    <scope>NUCLEOTIDE SEQUENCE</scope>
    <source>
        <strain evidence="9">MUM 19.33</strain>
    </source>
</reference>
<dbReference type="AlphaFoldDB" id="A0A9P9XVD9"/>
<evidence type="ECO:0000256" key="1">
    <source>
        <dbReference type="ARBA" id="ARBA00004141"/>
    </source>
</evidence>
<feature type="compositionally biased region" description="Polar residues" evidence="6">
    <location>
        <begin position="331"/>
        <end position="340"/>
    </location>
</feature>
<dbReference type="GO" id="GO:0016020">
    <property type="term" value="C:membrane"/>
    <property type="evidence" value="ECO:0007669"/>
    <property type="project" value="UniProtKB-SubCell"/>
</dbReference>
<evidence type="ECO:0000313" key="9">
    <source>
        <dbReference type="EMBL" id="KAI6778528.1"/>
    </source>
</evidence>
<keyword evidence="2 7" id="KW-0812">Transmembrane</keyword>
<keyword evidence="4 7" id="KW-0472">Membrane</keyword>
<comment type="caution">
    <text evidence="9">The sequence shown here is derived from an EMBL/GenBank/DDBJ whole genome shotgun (WGS) entry which is preliminary data.</text>
</comment>
<feature type="transmembrane region" description="Helical" evidence="7">
    <location>
        <begin position="61"/>
        <end position="82"/>
    </location>
</feature>
<name>A0A9P9XVD9_9HYPO</name>
<comment type="similarity">
    <text evidence="5">Belongs to the SAT4 family.</text>
</comment>
<feature type="transmembrane region" description="Helical" evidence="7">
    <location>
        <begin position="258"/>
        <end position="279"/>
    </location>
</feature>
<evidence type="ECO:0000256" key="7">
    <source>
        <dbReference type="SAM" id="Phobius"/>
    </source>
</evidence>
<dbReference type="Pfam" id="PF20684">
    <property type="entry name" value="Fung_rhodopsin"/>
    <property type="match status" value="1"/>
</dbReference>
<feature type="transmembrane region" description="Helical" evidence="7">
    <location>
        <begin position="220"/>
        <end position="238"/>
    </location>
</feature>
<proteinExistence type="inferred from homology"/>
<feature type="region of interest" description="Disordered" evidence="6">
    <location>
        <begin position="306"/>
        <end position="340"/>
    </location>
</feature>
<protein>
    <recommendedName>
        <fullName evidence="8">Rhodopsin domain-containing protein</fullName>
    </recommendedName>
</protein>